<dbReference type="InterPro" id="IPR026569">
    <property type="entry name" value="Ribosomal_bL28"/>
</dbReference>
<dbReference type="GO" id="GO:0006412">
    <property type="term" value="P:translation"/>
    <property type="evidence" value="ECO:0007669"/>
    <property type="project" value="UniProtKB-UniRule"/>
</dbReference>
<evidence type="ECO:0000256" key="2">
    <source>
        <dbReference type="ARBA" id="ARBA00022980"/>
    </source>
</evidence>
<comment type="similarity">
    <text evidence="1 4">Belongs to the bacterial ribosomal protein bL28 family.</text>
</comment>
<dbReference type="GO" id="GO:1990904">
    <property type="term" value="C:ribonucleoprotein complex"/>
    <property type="evidence" value="ECO:0007669"/>
    <property type="project" value="UniProtKB-KW"/>
</dbReference>
<dbReference type="HAMAP" id="MF_00373">
    <property type="entry name" value="Ribosomal_bL28"/>
    <property type="match status" value="1"/>
</dbReference>
<evidence type="ECO:0000256" key="4">
    <source>
        <dbReference type="HAMAP-Rule" id="MF_00373"/>
    </source>
</evidence>
<protein>
    <recommendedName>
        <fullName evidence="4">Large ribosomal subunit protein bL28</fullName>
    </recommendedName>
</protein>
<gene>
    <name evidence="4 5" type="primary">rpmB</name>
    <name evidence="5" type="ORF">Mcate_02378</name>
</gene>
<accession>A0A399DSZ5</accession>
<dbReference type="Pfam" id="PF00830">
    <property type="entry name" value="Ribosomal_L28"/>
    <property type="match status" value="1"/>
</dbReference>
<dbReference type="Gene3D" id="2.20.150.30">
    <property type="match status" value="1"/>
</dbReference>
<keyword evidence="2 4" id="KW-0689">Ribosomal protein</keyword>
<dbReference type="SUPFAM" id="SSF143800">
    <property type="entry name" value="L28p-like"/>
    <property type="match status" value="1"/>
</dbReference>
<dbReference type="Proteomes" id="UP000266089">
    <property type="component" value="Unassembled WGS sequence"/>
</dbReference>
<evidence type="ECO:0000313" key="5">
    <source>
        <dbReference type="EMBL" id="RIH75137.1"/>
    </source>
</evidence>
<organism evidence="5 6">
    <name type="scientific">Meiothermus taiwanensis</name>
    <dbReference type="NCBI Taxonomy" id="172827"/>
    <lineage>
        <taxon>Bacteria</taxon>
        <taxon>Thermotogati</taxon>
        <taxon>Deinococcota</taxon>
        <taxon>Deinococci</taxon>
        <taxon>Thermales</taxon>
        <taxon>Thermaceae</taxon>
        <taxon>Meiothermus</taxon>
    </lineage>
</organism>
<sequence>MSKICEISGKRPTVAYSIITRGKAKREGGVGKKITGYTKRWQEPNLRKVTVTVAGQAITFRVATSHVHKVYELVERSKGMKLEGLTAKQIKARLLSLL</sequence>
<dbReference type="EMBL" id="QWKX01000078">
    <property type="protein sequence ID" value="RIH75137.1"/>
    <property type="molecule type" value="Genomic_DNA"/>
</dbReference>
<dbReference type="Gene3D" id="3.30.160.850">
    <property type="match status" value="1"/>
</dbReference>
<dbReference type="AlphaFoldDB" id="A0A399DSZ5"/>
<dbReference type="InterPro" id="IPR034704">
    <property type="entry name" value="Ribosomal_bL28/bL31-like_sf"/>
</dbReference>
<dbReference type="GO" id="GO:0005840">
    <property type="term" value="C:ribosome"/>
    <property type="evidence" value="ECO:0007669"/>
    <property type="project" value="UniProtKB-KW"/>
</dbReference>
<evidence type="ECO:0000256" key="3">
    <source>
        <dbReference type="ARBA" id="ARBA00023274"/>
    </source>
</evidence>
<evidence type="ECO:0000313" key="6">
    <source>
        <dbReference type="Proteomes" id="UP000266089"/>
    </source>
</evidence>
<dbReference type="GO" id="GO:0003735">
    <property type="term" value="F:structural constituent of ribosome"/>
    <property type="evidence" value="ECO:0007669"/>
    <property type="project" value="InterPro"/>
</dbReference>
<reference evidence="5 6" key="1">
    <citation type="submission" date="2018-08" db="EMBL/GenBank/DDBJ databases">
        <title>Meiothermus cateniformans JCM 15151 genome sequencing project.</title>
        <authorList>
            <person name="Da Costa M.S."/>
            <person name="Albuquerque L."/>
            <person name="Raposo P."/>
            <person name="Froufe H.J.C."/>
            <person name="Barroso C.S."/>
            <person name="Egas C."/>
        </authorList>
    </citation>
    <scope>NUCLEOTIDE SEQUENCE [LARGE SCALE GENOMIC DNA]</scope>
    <source>
        <strain evidence="5 6">JCM 15151</strain>
    </source>
</reference>
<comment type="caution">
    <text evidence="5">The sequence shown here is derived from an EMBL/GenBank/DDBJ whole genome shotgun (WGS) entry which is preliminary data.</text>
</comment>
<evidence type="ECO:0000256" key="1">
    <source>
        <dbReference type="ARBA" id="ARBA00008760"/>
    </source>
</evidence>
<name>A0A399DSZ5_9DEIN</name>
<keyword evidence="3 4" id="KW-0687">Ribonucleoprotein</keyword>
<dbReference type="OrthoDB" id="9805609at2"/>
<proteinExistence type="inferred from homology"/>
<dbReference type="RefSeq" id="WP_027887431.1">
    <property type="nucleotide sequence ID" value="NZ_JBHSXZ010000029.1"/>
</dbReference>